<dbReference type="EMBL" id="BROH01000001">
    <property type="protein sequence ID" value="GKY86251.1"/>
    <property type="molecule type" value="Genomic_DNA"/>
</dbReference>
<name>A0ABQ5LMS2_9RHOB</name>
<dbReference type="SUPFAM" id="SSF53448">
    <property type="entry name" value="Nucleotide-diphospho-sugar transferases"/>
    <property type="match status" value="1"/>
</dbReference>
<dbReference type="PANTHER" id="PTHR36529">
    <property type="entry name" value="SLL1095 PROTEIN"/>
    <property type="match status" value="1"/>
</dbReference>
<comment type="caution">
    <text evidence="1">The sequence shown here is derived from an EMBL/GenBank/DDBJ whole genome shotgun (WGS) entry which is preliminary data.</text>
</comment>
<accession>A0ABQ5LMS2</accession>
<evidence type="ECO:0000313" key="2">
    <source>
        <dbReference type="Proteomes" id="UP001144205"/>
    </source>
</evidence>
<dbReference type="Proteomes" id="UP001144205">
    <property type="component" value="Unassembled WGS sequence"/>
</dbReference>
<dbReference type="Gene3D" id="3.90.550.10">
    <property type="entry name" value="Spore Coat Polysaccharide Biosynthesis Protein SpsA, Chain A"/>
    <property type="match status" value="1"/>
</dbReference>
<dbReference type="PANTHER" id="PTHR36529:SF1">
    <property type="entry name" value="GLYCOSYLTRANSFERASE"/>
    <property type="match status" value="1"/>
</dbReference>
<dbReference type="InterPro" id="IPR029044">
    <property type="entry name" value="Nucleotide-diphossugar_trans"/>
</dbReference>
<dbReference type="InterPro" id="IPR018641">
    <property type="entry name" value="Trfase_1_rSAM/seldom-assoc"/>
</dbReference>
<dbReference type="Pfam" id="PF09837">
    <property type="entry name" value="DUF2064"/>
    <property type="match status" value="1"/>
</dbReference>
<sequence length="185" mass="20084">MVKEPRAGRVKTRLGRDIGMVRAAWWFRHRIAMLARAMQDPRWDTLLAVTPDTALSSRALPPLPRIAQGPGDLGARMGHVFRTQPPGPVLIIGADIPGITRAHIATGFRALGSQDAVFGPAQDGGYWGIGLKRRPAIPARLFQNVRWSSEHALTDTLASLPGLSVAYLPVLADVDVGSDLMRLSR</sequence>
<gene>
    <name evidence="1" type="ORF">STA1M1_01200</name>
</gene>
<protein>
    <recommendedName>
        <fullName evidence="3">Glycosyltransferase</fullName>
    </recommendedName>
</protein>
<proteinExistence type="predicted"/>
<evidence type="ECO:0000313" key="1">
    <source>
        <dbReference type="EMBL" id="GKY86251.1"/>
    </source>
</evidence>
<dbReference type="RefSeq" id="WP_281840219.1">
    <property type="nucleotide sequence ID" value="NZ_BROH01000001.1"/>
</dbReference>
<evidence type="ECO:0008006" key="3">
    <source>
        <dbReference type="Google" id="ProtNLM"/>
    </source>
</evidence>
<reference evidence="1" key="1">
    <citation type="journal article" date="2023" name="Int. J. Syst. Evol. Microbiol.">
        <title>Sinisalibacter aestuarii sp. nov., isolated from estuarine sediment of the Arakawa River.</title>
        <authorList>
            <person name="Arafat S.T."/>
            <person name="Hirano S."/>
            <person name="Sato A."/>
            <person name="Takeuchi K."/>
            <person name="Yasuda T."/>
            <person name="Terahara T."/>
            <person name="Hamada M."/>
            <person name="Kobayashi T."/>
        </authorList>
    </citation>
    <scope>NUCLEOTIDE SEQUENCE</scope>
    <source>
        <strain evidence="1">B-399</strain>
    </source>
</reference>
<organism evidence="1 2">
    <name type="scientific">Sinisalibacter aestuarii</name>
    <dbReference type="NCBI Taxonomy" id="2949426"/>
    <lineage>
        <taxon>Bacteria</taxon>
        <taxon>Pseudomonadati</taxon>
        <taxon>Pseudomonadota</taxon>
        <taxon>Alphaproteobacteria</taxon>
        <taxon>Rhodobacterales</taxon>
        <taxon>Roseobacteraceae</taxon>
        <taxon>Sinisalibacter</taxon>
    </lineage>
</organism>
<keyword evidence="2" id="KW-1185">Reference proteome</keyword>